<feature type="domain" description="2Fe-2S ferredoxin-type" evidence="4">
    <location>
        <begin position="53"/>
        <end position="129"/>
    </location>
</feature>
<dbReference type="PROSITE" id="PS51318">
    <property type="entry name" value="TAT"/>
    <property type="match status" value="1"/>
</dbReference>
<dbReference type="InterPro" id="IPR036884">
    <property type="entry name" value="2Fe-2S-bd_dom_sf"/>
</dbReference>
<keyword evidence="3" id="KW-0408">Iron</keyword>
<sequence length="208" mass="22327">MAGNGKERKGFSRREFLKVAGTTAAVTELLAGCKVEAEASPEKAIRIPRAQTVTVTLKVNGKVYKLRLEPRVTLLDALRNHLNLTGTKKVCDRGECGACTVLMDGKPVYSCMMLAVDAEGHDIVTIEGLAKDGKLHPVQEAFVEHDALQCGFCTPGFIMAAVGFLNQNKAPSPEDVRKALSGNICRCGVYPRILAAVLDAAKRMRSGA</sequence>
<dbReference type="InterPro" id="IPR006311">
    <property type="entry name" value="TAT_signal"/>
</dbReference>
<accession>A0ABT2ESY0</accession>
<gene>
    <name evidence="5" type="ORF">M2350_002422</name>
</gene>
<name>A0ABT2ESY0_9BACT</name>
<evidence type="ECO:0000256" key="1">
    <source>
        <dbReference type="ARBA" id="ARBA00022723"/>
    </source>
</evidence>
<dbReference type="InterPro" id="IPR012675">
    <property type="entry name" value="Beta-grasp_dom_sf"/>
</dbReference>
<dbReference type="PANTHER" id="PTHR45331">
    <property type="entry name" value="OXIDOREDUCTASE, IRON-SULPHUR BINDING SUBUNIT-RELATED-RELATED"/>
    <property type="match status" value="1"/>
</dbReference>
<evidence type="ECO:0000259" key="4">
    <source>
        <dbReference type="PROSITE" id="PS51085"/>
    </source>
</evidence>
<dbReference type="SUPFAM" id="SSF54292">
    <property type="entry name" value="2Fe-2S ferredoxin-like"/>
    <property type="match status" value="1"/>
</dbReference>
<reference evidence="5 6" key="1">
    <citation type="submission" date="2022-08" db="EMBL/GenBank/DDBJ databases">
        <title>Bacterial and archaeal communities from various locations to study Microbial Dark Matter (Phase II).</title>
        <authorList>
            <person name="Stepanauskas R."/>
        </authorList>
    </citation>
    <scope>NUCLEOTIDE SEQUENCE [LARGE SCALE GENOMIC DNA]</scope>
    <source>
        <strain evidence="5 6">PD1</strain>
    </source>
</reference>
<evidence type="ECO:0000313" key="5">
    <source>
        <dbReference type="EMBL" id="MCS3920005.1"/>
    </source>
</evidence>
<dbReference type="Gene3D" id="1.10.150.120">
    <property type="entry name" value="[2Fe-2S]-binding domain"/>
    <property type="match status" value="1"/>
</dbReference>
<dbReference type="InterPro" id="IPR006058">
    <property type="entry name" value="2Fe2S_fd_BS"/>
</dbReference>
<keyword evidence="1" id="KW-0479">Metal-binding</keyword>
<dbReference type="PROSITE" id="PS51085">
    <property type="entry name" value="2FE2S_FER_2"/>
    <property type="match status" value="1"/>
</dbReference>
<dbReference type="InterPro" id="IPR052914">
    <property type="entry name" value="Aldehyde_Oxdr_Iron-Sulfur"/>
</dbReference>
<dbReference type="SUPFAM" id="SSF47741">
    <property type="entry name" value="CO dehydrogenase ISP C-domain like"/>
    <property type="match status" value="1"/>
</dbReference>
<comment type="caution">
    <text evidence="5">The sequence shown here is derived from an EMBL/GenBank/DDBJ whole genome shotgun (WGS) entry which is preliminary data.</text>
</comment>
<proteinExistence type="predicted"/>
<evidence type="ECO:0000313" key="6">
    <source>
        <dbReference type="Proteomes" id="UP001204798"/>
    </source>
</evidence>
<keyword evidence="2" id="KW-0560">Oxidoreductase</keyword>
<dbReference type="PROSITE" id="PS00197">
    <property type="entry name" value="2FE2S_FER_1"/>
    <property type="match status" value="1"/>
</dbReference>
<dbReference type="Pfam" id="PF01799">
    <property type="entry name" value="Fer2_2"/>
    <property type="match status" value="1"/>
</dbReference>
<dbReference type="CDD" id="cd00207">
    <property type="entry name" value="fer2"/>
    <property type="match status" value="1"/>
</dbReference>
<keyword evidence="6" id="KW-1185">Reference proteome</keyword>
<dbReference type="Pfam" id="PF00111">
    <property type="entry name" value="Fer2"/>
    <property type="match status" value="1"/>
</dbReference>
<organism evidence="5 6">
    <name type="scientific">Candidatus Fervidibacter sacchari</name>
    <dbReference type="NCBI Taxonomy" id="1448929"/>
    <lineage>
        <taxon>Bacteria</taxon>
        <taxon>Candidatus Fervidibacterota</taxon>
        <taxon>Candidatus Fervidibacter</taxon>
    </lineage>
</organism>
<protein>
    <submittedName>
        <fullName evidence="5">Xanthine dehydrogenase YagT iron-sulfur-binding subunit</fullName>
    </submittedName>
</protein>
<dbReference type="InterPro" id="IPR001041">
    <property type="entry name" value="2Fe-2S_ferredoxin-type"/>
</dbReference>
<dbReference type="PANTHER" id="PTHR45331:SF2">
    <property type="entry name" value="OXIDOREDUCTASE WITH IRON-SULFUR SUBUNIT"/>
    <property type="match status" value="1"/>
</dbReference>
<dbReference type="Proteomes" id="UP001204798">
    <property type="component" value="Unassembled WGS sequence"/>
</dbReference>
<evidence type="ECO:0000256" key="2">
    <source>
        <dbReference type="ARBA" id="ARBA00023002"/>
    </source>
</evidence>
<dbReference type="InterPro" id="IPR036010">
    <property type="entry name" value="2Fe-2S_ferredoxin-like_sf"/>
</dbReference>
<dbReference type="Gene3D" id="3.10.20.30">
    <property type="match status" value="1"/>
</dbReference>
<evidence type="ECO:0000256" key="3">
    <source>
        <dbReference type="ARBA" id="ARBA00023004"/>
    </source>
</evidence>
<dbReference type="RefSeq" id="WP_259097046.1">
    <property type="nucleotide sequence ID" value="NZ_CP130454.1"/>
</dbReference>
<dbReference type="InterPro" id="IPR002888">
    <property type="entry name" value="2Fe-2S-bd"/>
</dbReference>
<dbReference type="EMBL" id="JANUCP010000004">
    <property type="protein sequence ID" value="MCS3920005.1"/>
    <property type="molecule type" value="Genomic_DNA"/>
</dbReference>